<keyword evidence="8" id="KW-0812">Transmembrane</keyword>
<dbReference type="SUPFAM" id="SSF48264">
    <property type="entry name" value="Cytochrome P450"/>
    <property type="match status" value="1"/>
</dbReference>
<evidence type="ECO:0000256" key="6">
    <source>
        <dbReference type="ARBA" id="ARBA00023004"/>
    </source>
</evidence>
<dbReference type="PRINTS" id="PR00463">
    <property type="entry name" value="EP450I"/>
</dbReference>
<keyword evidence="8" id="KW-1133">Transmembrane helix</keyword>
<dbReference type="PANTHER" id="PTHR24305">
    <property type="entry name" value="CYTOCHROME P450"/>
    <property type="match status" value="1"/>
</dbReference>
<keyword evidence="7 9" id="KW-0503">Monooxygenase</keyword>
<evidence type="ECO:0000313" key="10">
    <source>
        <dbReference type="Proteomes" id="UP001628179"/>
    </source>
</evidence>
<protein>
    <submittedName>
        <fullName evidence="9">Cytochrome P450 monooxygenase</fullName>
    </submittedName>
</protein>
<reference evidence="9 10" key="1">
    <citation type="submission" date="2024-09" db="EMBL/GenBank/DDBJ databases">
        <title>Itraconazole resistance in Madurella fahalii resulting from another homologue of gene encoding cytochrome P450 14-alpha sterol demethylase (CYP51).</title>
        <authorList>
            <person name="Yoshioka I."/>
            <person name="Fahal A.H."/>
            <person name="Kaneko S."/>
            <person name="Yaguchi T."/>
        </authorList>
    </citation>
    <scope>NUCLEOTIDE SEQUENCE [LARGE SCALE GENOMIC DNA]</scope>
    <source>
        <strain evidence="9 10">IFM 68171</strain>
    </source>
</reference>
<dbReference type="GeneID" id="98179439"/>
<keyword evidence="3" id="KW-0349">Heme</keyword>
<evidence type="ECO:0000256" key="7">
    <source>
        <dbReference type="ARBA" id="ARBA00023033"/>
    </source>
</evidence>
<keyword evidence="8" id="KW-0472">Membrane</keyword>
<evidence type="ECO:0000256" key="2">
    <source>
        <dbReference type="ARBA" id="ARBA00005179"/>
    </source>
</evidence>
<evidence type="ECO:0000256" key="3">
    <source>
        <dbReference type="ARBA" id="ARBA00022617"/>
    </source>
</evidence>
<gene>
    <name evidence="9" type="ORF">MFIFM68171_08696</name>
</gene>
<keyword evidence="5" id="KW-0560">Oxidoreductase</keyword>
<dbReference type="GO" id="GO:0004497">
    <property type="term" value="F:monooxygenase activity"/>
    <property type="evidence" value="ECO:0007669"/>
    <property type="project" value="UniProtKB-KW"/>
</dbReference>
<dbReference type="PANTHER" id="PTHR24305:SF107">
    <property type="entry name" value="P450, PUTATIVE (EUROFUNG)-RELATED"/>
    <property type="match status" value="1"/>
</dbReference>
<feature type="transmembrane region" description="Helical" evidence="8">
    <location>
        <begin position="6"/>
        <end position="24"/>
    </location>
</feature>
<comment type="cofactor">
    <cofactor evidence="1">
        <name>heme</name>
        <dbReference type="ChEBI" id="CHEBI:30413"/>
    </cofactor>
</comment>
<name>A0ABQ0GLA0_9PEZI</name>
<evidence type="ECO:0000256" key="4">
    <source>
        <dbReference type="ARBA" id="ARBA00022723"/>
    </source>
</evidence>
<dbReference type="EMBL" id="BAAFSV010000005">
    <property type="protein sequence ID" value="GAB1318486.1"/>
    <property type="molecule type" value="Genomic_DNA"/>
</dbReference>
<comment type="pathway">
    <text evidence="2">Secondary metabolite biosynthesis.</text>
</comment>
<evidence type="ECO:0000313" key="9">
    <source>
        <dbReference type="EMBL" id="GAB1318486.1"/>
    </source>
</evidence>
<keyword evidence="6" id="KW-0408">Iron</keyword>
<dbReference type="Gene3D" id="1.10.630.10">
    <property type="entry name" value="Cytochrome P450"/>
    <property type="match status" value="1"/>
</dbReference>
<keyword evidence="4" id="KW-0479">Metal-binding</keyword>
<keyword evidence="10" id="KW-1185">Reference proteome</keyword>
<dbReference type="InterPro" id="IPR002401">
    <property type="entry name" value="Cyt_P450_E_grp-I"/>
</dbReference>
<evidence type="ECO:0000256" key="1">
    <source>
        <dbReference type="ARBA" id="ARBA00001971"/>
    </source>
</evidence>
<accession>A0ABQ0GLA0</accession>
<dbReference type="RefSeq" id="XP_070920217.1">
    <property type="nucleotide sequence ID" value="XM_071064116.1"/>
</dbReference>
<dbReference type="PRINTS" id="PR00385">
    <property type="entry name" value="P450"/>
</dbReference>
<evidence type="ECO:0000256" key="8">
    <source>
        <dbReference type="SAM" id="Phobius"/>
    </source>
</evidence>
<dbReference type="Proteomes" id="UP001628179">
    <property type="component" value="Unassembled WGS sequence"/>
</dbReference>
<dbReference type="InterPro" id="IPR001128">
    <property type="entry name" value="Cyt_P450"/>
</dbReference>
<dbReference type="InterPro" id="IPR050121">
    <property type="entry name" value="Cytochrome_P450_monoxygenase"/>
</dbReference>
<dbReference type="InterPro" id="IPR036396">
    <property type="entry name" value="Cyt_P450_sf"/>
</dbReference>
<dbReference type="Pfam" id="PF00067">
    <property type="entry name" value="p450"/>
    <property type="match status" value="1"/>
</dbReference>
<sequence>MLKLANTFWLAVTAVGTALVYFAVRLSARRRYYRDLPKPPHSTFWGHLKLMGEYMDKIVPANYLQAALAQIKQDFNLPDVFYLDLWPFGPEFIVCCTPDAAALSTTVTPFPQSGVVEEFFARSIGSTFIESTNGALWKELHRMLAPGLTPSAVRSYHQLIVDEAKLFHDRLRQFAASGETFDMHSELGKYPFEVIWQVFFGERLNTQSKGSRLYEDSRRLNDVAGITMTARNPITKWKASREVKEIVKRIDAAVEERLRSRFTALGAEKSLPTRTTAGNLLDRMLLSSVQNGSPLDEHLMKLVKENAKGFLVAGYGTTTDASSYVFMLLGAFPEVLRKLREEHDRMFDKDFDKTLELLRQDPGRIKGLDYTTAVIYETMRFFPVGMVCRSPPPGMTSFEYNGKHYPLRDHQIAIVSYIMHYDSNNFDEPKEFKPERFLGADAAHSRNAFRPFERGLRSCMGQTLAMDEMKVLLLMTVRWFDFELRDHNPVKEPRLGHTKLDTILGDHAFQTVRFTAGPTGAVRMRVHPTSAAN</sequence>
<comment type="caution">
    <text evidence="9">The sequence shown here is derived from an EMBL/GenBank/DDBJ whole genome shotgun (WGS) entry which is preliminary data.</text>
</comment>
<evidence type="ECO:0000256" key="5">
    <source>
        <dbReference type="ARBA" id="ARBA00023002"/>
    </source>
</evidence>
<proteinExistence type="predicted"/>
<organism evidence="9 10">
    <name type="scientific">Madurella fahalii</name>
    <dbReference type="NCBI Taxonomy" id="1157608"/>
    <lineage>
        <taxon>Eukaryota</taxon>
        <taxon>Fungi</taxon>
        <taxon>Dikarya</taxon>
        <taxon>Ascomycota</taxon>
        <taxon>Pezizomycotina</taxon>
        <taxon>Sordariomycetes</taxon>
        <taxon>Sordariomycetidae</taxon>
        <taxon>Sordariales</taxon>
        <taxon>Sordariales incertae sedis</taxon>
        <taxon>Madurella</taxon>
    </lineage>
</organism>